<evidence type="ECO:0000256" key="3">
    <source>
        <dbReference type="ARBA" id="ARBA00022737"/>
    </source>
</evidence>
<dbReference type="AlphaFoldDB" id="A0AAJ8M3A3"/>
<evidence type="ECO:0000256" key="1">
    <source>
        <dbReference type="ARBA" id="ARBA00004123"/>
    </source>
</evidence>
<feature type="domain" description="WDHD1/CFT4 second beta-propeller" evidence="7">
    <location>
        <begin position="387"/>
        <end position="678"/>
    </location>
</feature>
<keyword evidence="3" id="KW-0677">Repeat</keyword>
<evidence type="ECO:0000259" key="9">
    <source>
        <dbReference type="Pfam" id="PF24817"/>
    </source>
</evidence>
<evidence type="ECO:0000259" key="7">
    <source>
        <dbReference type="Pfam" id="PF12341"/>
    </source>
</evidence>
<dbReference type="GO" id="GO:0006281">
    <property type="term" value="P:DNA repair"/>
    <property type="evidence" value="ECO:0007669"/>
    <property type="project" value="TreeGrafter"/>
</dbReference>
<dbReference type="InterPro" id="IPR036322">
    <property type="entry name" value="WD40_repeat_dom_sf"/>
</dbReference>
<evidence type="ECO:0000256" key="4">
    <source>
        <dbReference type="ARBA" id="ARBA00023242"/>
    </source>
</evidence>
<feature type="region of interest" description="Disordered" evidence="6">
    <location>
        <begin position="944"/>
        <end position="1037"/>
    </location>
</feature>
<dbReference type="Proteomes" id="UP000094043">
    <property type="component" value="Chromosome 5"/>
</dbReference>
<dbReference type="SMART" id="SM00320">
    <property type="entry name" value="WD40"/>
    <property type="match status" value="6"/>
</dbReference>
<dbReference type="RefSeq" id="XP_066070116.1">
    <property type="nucleotide sequence ID" value="XM_066214019.1"/>
</dbReference>
<evidence type="ECO:0008006" key="12">
    <source>
        <dbReference type="Google" id="ProtNLM"/>
    </source>
</evidence>
<dbReference type="InterPro" id="IPR022100">
    <property type="entry name" value="WDHD1/CFT4_beta-prop_2nd"/>
</dbReference>
<evidence type="ECO:0000313" key="10">
    <source>
        <dbReference type="EMBL" id="WVN89416.1"/>
    </source>
</evidence>
<comment type="subcellular location">
    <subcellularLocation>
        <location evidence="1">Nucleus</location>
    </subcellularLocation>
</comment>
<dbReference type="GO" id="GO:0003682">
    <property type="term" value="F:chromatin binding"/>
    <property type="evidence" value="ECO:0007669"/>
    <property type="project" value="TreeGrafter"/>
</dbReference>
<dbReference type="PANTHER" id="PTHR19932">
    <property type="entry name" value="WD REPEAT AND HMG-BOX DNA BINDING PROTEIN"/>
    <property type="match status" value="1"/>
</dbReference>
<dbReference type="InterPro" id="IPR001680">
    <property type="entry name" value="WD40_rpt"/>
</dbReference>
<dbReference type="Gene3D" id="2.130.10.10">
    <property type="entry name" value="YVTN repeat-like/Quinoprotein amine dehydrogenase"/>
    <property type="match status" value="2"/>
</dbReference>
<keyword evidence="4" id="KW-0539">Nucleus</keyword>
<reference evidence="10" key="2">
    <citation type="journal article" date="2022" name="Elife">
        <title>Obligate sexual reproduction of a homothallic fungus closely related to the Cryptococcus pathogenic species complex.</title>
        <authorList>
            <person name="Passer A.R."/>
            <person name="Clancey S.A."/>
            <person name="Shea T."/>
            <person name="David-Palma M."/>
            <person name="Averette A.F."/>
            <person name="Boekhout T."/>
            <person name="Porcel B.M."/>
            <person name="Nowrousian M."/>
            <person name="Cuomo C.A."/>
            <person name="Sun S."/>
            <person name="Heitman J."/>
            <person name="Coelho M.A."/>
        </authorList>
    </citation>
    <scope>NUCLEOTIDE SEQUENCE</scope>
    <source>
        <strain evidence="10">CBS 7841</strain>
    </source>
</reference>
<keyword evidence="2 5" id="KW-0853">WD repeat</keyword>
<dbReference type="InterPro" id="IPR015943">
    <property type="entry name" value="WD40/YVTN_repeat-like_dom_sf"/>
</dbReference>
<feature type="compositionally biased region" description="Polar residues" evidence="6">
    <location>
        <begin position="837"/>
        <end position="872"/>
    </location>
</feature>
<feature type="region of interest" description="Disordered" evidence="6">
    <location>
        <begin position="792"/>
        <end position="930"/>
    </location>
</feature>
<evidence type="ECO:0000256" key="6">
    <source>
        <dbReference type="SAM" id="MobiDB-lite"/>
    </source>
</evidence>
<evidence type="ECO:0000256" key="5">
    <source>
        <dbReference type="PROSITE-ProRule" id="PRU00221"/>
    </source>
</evidence>
<dbReference type="PANTHER" id="PTHR19932:SF10">
    <property type="entry name" value="WD REPEAT AND HMG-BOX DNA-BINDING PROTEIN 1"/>
    <property type="match status" value="1"/>
</dbReference>
<protein>
    <recommendedName>
        <fullName evidence="12">Chromosome transmission fidelity protein 4</fullName>
    </recommendedName>
</protein>
<dbReference type="GO" id="GO:0000278">
    <property type="term" value="P:mitotic cell cycle"/>
    <property type="evidence" value="ECO:0007669"/>
    <property type="project" value="TreeGrafter"/>
</dbReference>
<dbReference type="PROSITE" id="PS50082">
    <property type="entry name" value="WD_REPEATS_2"/>
    <property type="match status" value="1"/>
</dbReference>
<feature type="compositionally biased region" description="Polar residues" evidence="6">
    <location>
        <begin position="984"/>
        <end position="998"/>
    </location>
</feature>
<proteinExistence type="predicted"/>
<dbReference type="InterPro" id="IPR048591">
    <property type="entry name" value="WDHD1/CFT4_hel"/>
</dbReference>
<dbReference type="EMBL" id="CP143788">
    <property type="protein sequence ID" value="WVN89416.1"/>
    <property type="molecule type" value="Genomic_DNA"/>
</dbReference>
<feature type="domain" description="WDHD1/CFT4 helical bundle" evidence="8">
    <location>
        <begin position="688"/>
        <end position="782"/>
    </location>
</feature>
<feature type="compositionally biased region" description="Basic and acidic residues" evidence="6">
    <location>
        <begin position="1025"/>
        <end position="1037"/>
    </location>
</feature>
<dbReference type="GO" id="GO:0043596">
    <property type="term" value="C:nuclear replication fork"/>
    <property type="evidence" value="ECO:0007669"/>
    <property type="project" value="TreeGrafter"/>
</dbReference>
<reference evidence="10" key="3">
    <citation type="submission" date="2024-01" db="EMBL/GenBank/DDBJ databases">
        <authorList>
            <person name="Coelho M.A."/>
            <person name="David-Palma M."/>
            <person name="Shea T."/>
            <person name="Sun S."/>
            <person name="Cuomo C.A."/>
            <person name="Heitman J."/>
        </authorList>
    </citation>
    <scope>NUCLEOTIDE SEQUENCE</scope>
    <source>
        <strain evidence="10">CBS 7841</strain>
    </source>
</reference>
<evidence type="ECO:0000313" key="11">
    <source>
        <dbReference type="Proteomes" id="UP000094043"/>
    </source>
</evidence>
<dbReference type="GO" id="GO:0006261">
    <property type="term" value="P:DNA-templated DNA replication"/>
    <property type="evidence" value="ECO:0007669"/>
    <property type="project" value="TreeGrafter"/>
</dbReference>
<name>A0AAJ8M3A3_9TREE</name>
<organism evidence="10 11">
    <name type="scientific">Cryptococcus depauperatus CBS 7841</name>
    <dbReference type="NCBI Taxonomy" id="1295531"/>
    <lineage>
        <taxon>Eukaryota</taxon>
        <taxon>Fungi</taxon>
        <taxon>Dikarya</taxon>
        <taxon>Basidiomycota</taxon>
        <taxon>Agaricomycotina</taxon>
        <taxon>Tremellomycetes</taxon>
        <taxon>Tremellales</taxon>
        <taxon>Cryptococcaceae</taxon>
        <taxon>Cryptococcus</taxon>
    </lineage>
</organism>
<keyword evidence="11" id="KW-1185">Reference proteome</keyword>
<dbReference type="Pfam" id="PF24817">
    <property type="entry name" value="WD40_WDHD1_1st"/>
    <property type="match status" value="1"/>
</dbReference>
<dbReference type="InterPro" id="IPR057646">
    <property type="entry name" value="WD40_WDHD1_1st"/>
</dbReference>
<reference evidence="10" key="1">
    <citation type="submission" date="2016-06" db="EMBL/GenBank/DDBJ databases">
        <authorList>
            <person name="Cuomo C."/>
            <person name="Litvintseva A."/>
            <person name="Heitman J."/>
            <person name="Chen Y."/>
            <person name="Sun S."/>
            <person name="Springer D."/>
            <person name="Dromer F."/>
            <person name="Young S."/>
            <person name="Zeng Q."/>
            <person name="Chapman S."/>
            <person name="Gujja S."/>
            <person name="Saif S."/>
            <person name="Birren B."/>
        </authorList>
    </citation>
    <scope>NUCLEOTIDE SEQUENCE</scope>
    <source>
        <strain evidence="10">CBS 7841</strain>
    </source>
</reference>
<feature type="compositionally biased region" description="Basic and acidic residues" evidence="6">
    <location>
        <begin position="874"/>
        <end position="894"/>
    </location>
</feature>
<evidence type="ECO:0000256" key="2">
    <source>
        <dbReference type="ARBA" id="ARBA00022574"/>
    </source>
</evidence>
<feature type="domain" description="WDHD1 first WD40" evidence="9">
    <location>
        <begin position="14"/>
        <end position="294"/>
    </location>
</feature>
<sequence length="1037" mass="114299">MAEPSPDAITSLASHLAGITRLCFSPDGATIFTGGSDCLVRIHQADSPDSEPGFYDEHDEPVTAMACSANDFISGSVDNIVRRFSYPQNKFTGFITRSSGVPIRWLSIDKTGERVAVCSDDMVVKIVNLQDTSKISLISDNNKPVRSASWDPLGKYLLRIYDTSGSTPICVKVFEGVIPPSDSDSNVSCYAQWHPSGSFFAVPTRTNDIAILSREGWNKQATFTPDGPKALIGEIGWSPNGKYLAASASFNLYIFSTDSRQLVASYICFDGAISGLAFSPISNLLVFTSLDGSFHRWKEPISENLPDPYTSEAAQQKKLDRLLDDEFGEDEDMEDKGEELGDEGDLFGDNEWIVDDGGHYADDGKDDERKWGAGRTEVVNVTKAQPAFTPGSTAFKNKKRYLAFNMIGVIDVTDQESHNVVNVEFHDKSVRRGYHFQDHNKFTIASLGEQGIVYACPSEDDQPSLVYYRPYDSWSAQSDWTISLLPGEEAVCVAVGGQKNPESGMGSVVVATSKGYVRFLTASGMQRYLWKLGEDVVTMAAGKDLAIIVHREGGTSLDGCQNLRYNLIDLEDFDIIQQGKIPVPKKTTLTWVGFTGDGAPAIYDSTGLVSVLDRYKSIHQARWVPLLDTTLLAKDGRKETYWPIGVSSTSFSCIVLKGLEKEPWFPRPLIQEVELHMPFLNPDTQQGKLEESLVRGSITIGNLHGSSDHDAAYLVKEAQVNMDKTMIQLVQGACKADNLQRALDVTRLMHNASTVDAAAKVAAFYHLPGLQERMQNLKTEKEMRKQYVRREERQSLSGVMNKEHHGSLVPTASSSKPFTDFAPRSKGSRRSFGGVNRDSTPASIPNSTYIPETPNTEAEMTPSTEADDNQSFPEAKRKWEERDELDWDRKKKESALFAKPESVAPKNPFAKKSDTFGSNPFTKNGISKPLDAVKSKSFFNRVDDLEANGAPKPKKTKINKEKAESLSGGRQQTLFGVGGMSKAAKSSLSDAVPEQSQPDYVPETLIEEPSVVDHPLDEEQAETAAQRDERTLLRASN</sequence>
<dbReference type="GeneID" id="91088849"/>
<dbReference type="SUPFAM" id="SSF50978">
    <property type="entry name" value="WD40 repeat-like"/>
    <property type="match status" value="1"/>
</dbReference>
<dbReference type="KEGG" id="cdep:91088849"/>
<feature type="compositionally biased region" description="Polar residues" evidence="6">
    <location>
        <begin position="915"/>
        <end position="925"/>
    </location>
</feature>
<gene>
    <name evidence="10" type="ORF">L203_104639</name>
</gene>
<dbReference type="Pfam" id="PF20946">
    <property type="entry name" value="Ctf4_C"/>
    <property type="match status" value="1"/>
</dbReference>
<dbReference type="Pfam" id="PF12341">
    <property type="entry name" value="Mcl1_mid"/>
    <property type="match status" value="1"/>
</dbReference>
<accession>A0AAJ8M3A3</accession>
<feature type="repeat" description="WD" evidence="5">
    <location>
        <begin position="12"/>
        <end position="42"/>
    </location>
</feature>
<evidence type="ECO:0000259" key="8">
    <source>
        <dbReference type="Pfam" id="PF20946"/>
    </source>
</evidence>